<keyword evidence="2" id="KW-1185">Reference proteome</keyword>
<reference evidence="1" key="1">
    <citation type="submission" date="2022-11" db="EMBL/GenBank/DDBJ databases">
        <authorList>
            <person name="Kikuchi T."/>
        </authorList>
    </citation>
    <scope>NUCLEOTIDE SEQUENCE</scope>
    <source>
        <strain evidence="1">PS1010</strain>
    </source>
</reference>
<evidence type="ECO:0000313" key="1">
    <source>
        <dbReference type="EMBL" id="CAI5454812.1"/>
    </source>
</evidence>
<dbReference type="Proteomes" id="UP001152747">
    <property type="component" value="Unassembled WGS sequence"/>
</dbReference>
<evidence type="ECO:0000313" key="2">
    <source>
        <dbReference type="Proteomes" id="UP001152747"/>
    </source>
</evidence>
<accession>A0A9P1NB00</accession>
<gene>
    <name evidence="1" type="ORF">CAMP_LOCUS17449</name>
</gene>
<organism evidence="1 2">
    <name type="scientific">Caenorhabditis angaria</name>
    <dbReference type="NCBI Taxonomy" id="860376"/>
    <lineage>
        <taxon>Eukaryota</taxon>
        <taxon>Metazoa</taxon>
        <taxon>Ecdysozoa</taxon>
        <taxon>Nematoda</taxon>
        <taxon>Chromadorea</taxon>
        <taxon>Rhabditida</taxon>
        <taxon>Rhabditina</taxon>
        <taxon>Rhabditomorpha</taxon>
        <taxon>Rhabditoidea</taxon>
        <taxon>Rhabditidae</taxon>
        <taxon>Peloderinae</taxon>
        <taxon>Caenorhabditis</taxon>
    </lineage>
</organism>
<dbReference type="AlphaFoldDB" id="A0A9P1NB00"/>
<proteinExistence type="predicted"/>
<sequence>MEQMLTQIHETNAEIQRFVYATATHWQIYWNLRNWIRTLEQVHNTLERNSTNNVSPRYVDLSNHDIEVFTNALTRARLKYDQSVAKLVREIMESSDCESVANSDYDTDDD</sequence>
<comment type="caution">
    <text evidence="1">The sequence shown here is derived from an EMBL/GenBank/DDBJ whole genome shotgun (WGS) entry which is preliminary data.</text>
</comment>
<dbReference type="EMBL" id="CANHGI010000006">
    <property type="protein sequence ID" value="CAI5454812.1"/>
    <property type="molecule type" value="Genomic_DNA"/>
</dbReference>
<protein>
    <submittedName>
        <fullName evidence="1">Uncharacterized protein</fullName>
    </submittedName>
</protein>
<name>A0A9P1NB00_9PELO</name>